<organism evidence="1 2">
    <name type="scientific">Flavobacterium rhizosphaerae</name>
    <dbReference type="NCBI Taxonomy" id="3163298"/>
    <lineage>
        <taxon>Bacteria</taxon>
        <taxon>Pseudomonadati</taxon>
        <taxon>Bacteroidota</taxon>
        <taxon>Flavobacteriia</taxon>
        <taxon>Flavobacteriales</taxon>
        <taxon>Flavobacteriaceae</taxon>
        <taxon>Flavobacterium</taxon>
    </lineage>
</organism>
<dbReference type="Pfam" id="PF11009">
    <property type="entry name" value="BrxC"/>
    <property type="match status" value="1"/>
</dbReference>
<dbReference type="Gene3D" id="3.40.30.10">
    <property type="entry name" value="Glutaredoxin"/>
    <property type="match status" value="1"/>
</dbReference>
<gene>
    <name evidence="1" type="primary">ytxJ</name>
    <name evidence="1" type="ORF">ABS766_05860</name>
</gene>
<evidence type="ECO:0000313" key="2">
    <source>
        <dbReference type="Proteomes" id="UP001629156"/>
    </source>
</evidence>
<name>A0ABW8YUG7_9FLAO</name>
<dbReference type="InterPro" id="IPR036249">
    <property type="entry name" value="Thioredoxin-like_sf"/>
</dbReference>
<reference evidence="1 2" key="1">
    <citation type="submission" date="2024-06" db="EMBL/GenBank/DDBJ databases">
        <authorList>
            <person name="Kaempfer P."/>
            <person name="Viver T."/>
        </authorList>
    </citation>
    <scope>NUCLEOTIDE SEQUENCE [LARGE SCALE GENOMIC DNA]</scope>
    <source>
        <strain evidence="1 2">ST-119</strain>
    </source>
</reference>
<dbReference type="RefSeq" id="WP_408084193.1">
    <property type="nucleotide sequence ID" value="NZ_JBELPZ010000004.1"/>
</dbReference>
<proteinExistence type="predicted"/>
<dbReference type="InterPro" id="IPR022551">
    <property type="entry name" value="BrxC"/>
</dbReference>
<keyword evidence="2" id="KW-1185">Reference proteome</keyword>
<comment type="caution">
    <text evidence="1">The sequence shown here is derived from an EMBL/GenBank/DDBJ whole genome shotgun (WGS) entry which is preliminary data.</text>
</comment>
<dbReference type="Proteomes" id="UP001629156">
    <property type="component" value="Unassembled WGS sequence"/>
</dbReference>
<protein>
    <submittedName>
        <fullName evidence="1">Bacillithiol system redox-active protein YtxJ</fullName>
    </submittedName>
</protein>
<dbReference type="EMBL" id="JBELPZ010000004">
    <property type="protein sequence ID" value="MFL9843941.1"/>
    <property type="molecule type" value="Genomic_DNA"/>
</dbReference>
<dbReference type="NCBIfam" id="TIGR04019">
    <property type="entry name" value="B_thiol_YtxJ"/>
    <property type="match status" value="1"/>
</dbReference>
<sequence>MGVFDKLFGNSDNKGTTGSAIKWNDLTELKQLDTIVEESAETPVIIFKHSTRCPVSRMALKNFENEYSLEEDEVKPYFLDLIQYRDVSNEIASRFNVVHQSPQILLIKNGQSIYDTSHGDIDAGVVKEKI</sequence>
<dbReference type="SUPFAM" id="SSF52833">
    <property type="entry name" value="Thioredoxin-like"/>
    <property type="match status" value="1"/>
</dbReference>
<evidence type="ECO:0000313" key="1">
    <source>
        <dbReference type="EMBL" id="MFL9843941.1"/>
    </source>
</evidence>
<accession>A0ABW8YUG7</accession>